<feature type="non-terminal residue" evidence="4">
    <location>
        <position position="295"/>
    </location>
</feature>
<evidence type="ECO:0000313" key="4">
    <source>
        <dbReference type="EMBL" id="EQD68848.1"/>
    </source>
</evidence>
<organism evidence="4">
    <name type="scientific">mine drainage metagenome</name>
    <dbReference type="NCBI Taxonomy" id="410659"/>
    <lineage>
        <taxon>unclassified sequences</taxon>
        <taxon>metagenomes</taxon>
        <taxon>ecological metagenomes</taxon>
    </lineage>
</organism>
<dbReference type="Gene3D" id="3.40.50.300">
    <property type="entry name" value="P-loop containing nucleotide triphosphate hydrolases"/>
    <property type="match status" value="1"/>
</dbReference>
<reference evidence="4" key="2">
    <citation type="journal article" date="2014" name="ISME J.">
        <title>Microbial stratification in low pH oxic and suboxic macroscopic growths along an acid mine drainage.</title>
        <authorList>
            <person name="Mendez-Garcia C."/>
            <person name="Mesa V."/>
            <person name="Sprenger R.R."/>
            <person name="Richter M."/>
            <person name="Diez M.S."/>
            <person name="Solano J."/>
            <person name="Bargiela R."/>
            <person name="Golyshina O.V."/>
            <person name="Manteca A."/>
            <person name="Ramos J.L."/>
            <person name="Gallego J.R."/>
            <person name="Llorente I."/>
            <person name="Martins Dos Santos V.A."/>
            <person name="Jensen O.N."/>
            <person name="Pelaez A.I."/>
            <person name="Sanchez J."/>
            <person name="Ferrer M."/>
        </authorList>
    </citation>
    <scope>NUCLEOTIDE SEQUENCE</scope>
</reference>
<dbReference type="PANTHER" id="PTHR43637:SF2">
    <property type="entry name" value="PROTEIN GVPD 1"/>
    <property type="match status" value="1"/>
</dbReference>
<dbReference type="AlphaFoldDB" id="T1BK03"/>
<dbReference type="InterPro" id="IPR027417">
    <property type="entry name" value="P-loop_NTPase"/>
</dbReference>
<feature type="region of interest" description="Disordered" evidence="3">
    <location>
        <begin position="1"/>
        <end position="29"/>
    </location>
</feature>
<evidence type="ECO:0000256" key="3">
    <source>
        <dbReference type="SAM" id="MobiDB-lite"/>
    </source>
</evidence>
<sequence length="295" mass="31813">MSARSPRPFFLPPATPVGPLRGPDLTDRPARIPTGVPDFDFLTGGIPAGSVVLLWGAAGAGHQEFAVTSAVHLMLHYDLPELHRFFLGGAKGPFVYPEGVVYVSTSRSRAQVLDELRSAFEGDYADTLARHLTFLDLSREYFAETVVPPAWSAVASPLLGGGSPSRVTDGGPLRALVDGIEARAGRQLVVVDSLTDLVVRRGVETSELLSVLKGLRRRAKEWGAVVYLLLSEGVAPPAVEQAVLDSVDGVLHFSWTTSPSHSSRQRTMLIEKFMSVLAHVPAEYHGRFVIRVGAK</sequence>
<name>T1BK03_9ZZZZ</name>
<comment type="caution">
    <text evidence="4">The sequence shown here is derived from an EMBL/GenBank/DDBJ whole genome shotgun (WGS) entry which is preliminary data.</text>
</comment>
<reference evidence="4" key="1">
    <citation type="submission" date="2013-08" db="EMBL/GenBank/DDBJ databases">
        <authorList>
            <person name="Mendez C."/>
            <person name="Richter M."/>
            <person name="Ferrer M."/>
            <person name="Sanchez J."/>
        </authorList>
    </citation>
    <scope>NUCLEOTIDE SEQUENCE</scope>
</reference>
<evidence type="ECO:0000256" key="2">
    <source>
        <dbReference type="ARBA" id="ARBA00022840"/>
    </source>
</evidence>
<dbReference type="SUPFAM" id="SSF52540">
    <property type="entry name" value="P-loop containing nucleoside triphosphate hydrolases"/>
    <property type="match status" value="1"/>
</dbReference>
<protein>
    <submittedName>
        <fullName evidence="4">HTR-like protein</fullName>
    </submittedName>
</protein>
<gene>
    <name evidence="4" type="ORF">B2A_00267</name>
</gene>
<keyword evidence="1" id="KW-0547">Nucleotide-binding</keyword>
<dbReference type="GO" id="GO:0005524">
    <property type="term" value="F:ATP binding"/>
    <property type="evidence" value="ECO:0007669"/>
    <property type="project" value="UniProtKB-KW"/>
</dbReference>
<accession>T1BK03</accession>
<proteinExistence type="predicted"/>
<keyword evidence="2" id="KW-0067">ATP-binding</keyword>
<dbReference type="PANTHER" id="PTHR43637">
    <property type="entry name" value="UPF0273 PROTEIN TM_0370"/>
    <property type="match status" value="1"/>
</dbReference>
<evidence type="ECO:0000256" key="1">
    <source>
        <dbReference type="ARBA" id="ARBA00022741"/>
    </source>
</evidence>
<dbReference type="EMBL" id="AUZZ01000192">
    <property type="protein sequence ID" value="EQD68848.1"/>
    <property type="molecule type" value="Genomic_DNA"/>
</dbReference>